<dbReference type="Pfam" id="PF00082">
    <property type="entry name" value="Peptidase_S8"/>
    <property type="match status" value="1"/>
</dbReference>
<feature type="signal peptide" evidence="13">
    <location>
        <begin position="1"/>
        <end position="15"/>
    </location>
</feature>
<evidence type="ECO:0000256" key="6">
    <source>
        <dbReference type="ARBA" id="ARBA00022723"/>
    </source>
</evidence>
<dbReference type="CDD" id="cd11377">
    <property type="entry name" value="Pro-peptidase_S53"/>
    <property type="match status" value="1"/>
</dbReference>
<dbReference type="InterPro" id="IPR036852">
    <property type="entry name" value="Peptidase_S8/S53_dom_sf"/>
</dbReference>
<dbReference type="InterPro" id="IPR000209">
    <property type="entry name" value="Peptidase_S8/S53_dom"/>
</dbReference>
<keyword evidence="8" id="KW-0720">Serine protease</keyword>
<gene>
    <name evidence="15" type="ORF">B0T18DRAFT_387410</name>
</gene>
<keyword evidence="9 11" id="KW-0106">Calcium</keyword>
<evidence type="ECO:0000256" key="10">
    <source>
        <dbReference type="ARBA" id="ARBA00023145"/>
    </source>
</evidence>
<dbReference type="SUPFAM" id="SSF52743">
    <property type="entry name" value="Subtilisin-like"/>
    <property type="match status" value="1"/>
</dbReference>
<dbReference type="CDD" id="cd04056">
    <property type="entry name" value="Peptidases_S53"/>
    <property type="match status" value="1"/>
</dbReference>
<dbReference type="GO" id="GO:0046872">
    <property type="term" value="F:metal ion binding"/>
    <property type="evidence" value="ECO:0007669"/>
    <property type="project" value="UniProtKB-UniRule"/>
</dbReference>
<feature type="region of interest" description="Disordered" evidence="12">
    <location>
        <begin position="455"/>
        <end position="503"/>
    </location>
</feature>
<evidence type="ECO:0000256" key="11">
    <source>
        <dbReference type="PROSITE-ProRule" id="PRU01032"/>
    </source>
</evidence>
<dbReference type="SMART" id="SM00944">
    <property type="entry name" value="Pro-kuma_activ"/>
    <property type="match status" value="1"/>
</dbReference>
<dbReference type="EMBL" id="JAUKUD010000002">
    <property type="protein sequence ID" value="KAK0751259.1"/>
    <property type="molecule type" value="Genomic_DNA"/>
</dbReference>
<comment type="subcellular location">
    <subcellularLocation>
        <location evidence="3">Secreted</location>
        <location evidence="3">Extracellular space</location>
    </subcellularLocation>
</comment>
<keyword evidence="16" id="KW-1185">Reference proteome</keyword>
<evidence type="ECO:0000313" key="16">
    <source>
        <dbReference type="Proteomes" id="UP001172155"/>
    </source>
</evidence>
<dbReference type="SUPFAM" id="SSF54897">
    <property type="entry name" value="Protease propeptides/inhibitors"/>
    <property type="match status" value="1"/>
</dbReference>
<feature type="binding site" evidence="11">
    <location>
        <position position="626"/>
    </location>
    <ligand>
        <name>Ca(2+)</name>
        <dbReference type="ChEBI" id="CHEBI:29108"/>
    </ligand>
</feature>
<proteinExistence type="predicted"/>
<accession>A0AA40K9Q6</accession>
<dbReference type="GO" id="GO:0008240">
    <property type="term" value="F:tripeptidyl-peptidase activity"/>
    <property type="evidence" value="ECO:0007669"/>
    <property type="project" value="TreeGrafter"/>
</dbReference>
<dbReference type="EC" id="3.4.14.10" evidence="4"/>
<evidence type="ECO:0000256" key="13">
    <source>
        <dbReference type="SAM" id="SignalP"/>
    </source>
</evidence>
<dbReference type="GO" id="GO:0006508">
    <property type="term" value="P:proteolysis"/>
    <property type="evidence" value="ECO:0007669"/>
    <property type="project" value="UniProtKB-KW"/>
</dbReference>
<feature type="region of interest" description="Disordered" evidence="12">
    <location>
        <begin position="175"/>
        <end position="204"/>
    </location>
</feature>
<evidence type="ECO:0000259" key="14">
    <source>
        <dbReference type="PROSITE" id="PS51695"/>
    </source>
</evidence>
<protein>
    <recommendedName>
        <fullName evidence="4">tripeptidyl-peptidase II</fullName>
        <ecNumber evidence="4">3.4.14.10</ecNumber>
    </recommendedName>
</protein>
<evidence type="ECO:0000256" key="3">
    <source>
        <dbReference type="ARBA" id="ARBA00004239"/>
    </source>
</evidence>
<reference evidence="15" key="1">
    <citation type="submission" date="2023-06" db="EMBL/GenBank/DDBJ databases">
        <title>Genome-scale phylogeny and comparative genomics of the fungal order Sordariales.</title>
        <authorList>
            <consortium name="Lawrence Berkeley National Laboratory"/>
            <person name="Hensen N."/>
            <person name="Bonometti L."/>
            <person name="Westerberg I."/>
            <person name="Brannstrom I.O."/>
            <person name="Guillou S."/>
            <person name="Cros-Aarteil S."/>
            <person name="Calhoun S."/>
            <person name="Haridas S."/>
            <person name="Kuo A."/>
            <person name="Mondo S."/>
            <person name="Pangilinan J."/>
            <person name="Riley R."/>
            <person name="LaButti K."/>
            <person name="Andreopoulos B."/>
            <person name="Lipzen A."/>
            <person name="Chen C."/>
            <person name="Yanf M."/>
            <person name="Daum C."/>
            <person name="Ng V."/>
            <person name="Clum A."/>
            <person name="Steindorff A."/>
            <person name="Ohm R."/>
            <person name="Martin F."/>
            <person name="Silar P."/>
            <person name="Natvig D."/>
            <person name="Lalanne C."/>
            <person name="Gautier V."/>
            <person name="Ament-velasquez S.L."/>
            <person name="Kruys A."/>
            <person name="Hutchinson M.I."/>
            <person name="Powell A.J."/>
            <person name="Barry K."/>
            <person name="Miller A.N."/>
            <person name="Grigoriev I.V."/>
            <person name="Debuchy R."/>
            <person name="Gladieux P."/>
            <person name="Thoren M.H."/>
            <person name="Johannesson H."/>
        </authorList>
    </citation>
    <scope>NUCLEOTIDE SEQUENCE</scope>
    <source>
        <strain evidence="15">SMH3187-1</strain>
    </source>
</reference>
<evidence type="ECO:0000256" key="4">
    <source>
        <dbReference type="ARBA" id="ARBA00012462"/>
    </source>
</evidence>
<evidence type="ECO:0000256" key="2">
    <source>
        <dbReference type="ARBA" id="ARBA00002451"/>
    </source>
</evidence>
<comment type="caution">
    <text evidence="11">Lacks conserved residue(s) required for the propagation of feature annotation.</text>
</comment>
<dbReference type="Gene3D" id="3.40.50.200">
    <property type="entry name" value="Peptidase S8/S53 domain"/>
    <property type="match status" value="1"/>
</dbReference>
<dbReference type="PANTHER" id="PTHR14218:SF19">
    <property type="entry name" value="SERINE PROTEASE AORO, PUTATIVE (AFU_ORTHOLOGUE AFUA_6G10250)-RELATED"/>
    <property type="match status" value="1"/>
</dbReference>
<keyword evidence="10" id="KW-0865">Zymogen</keyword>
<dbReference type="Pfam" id="PF09286">
    <property type="entry name" value="Pro-kuma_activ"/>
    <property type="match status" value="1"/>
</dbReference>
<comment type="catalytic activity">
    <reaction evidence="1">
        <text>Release of an N-terminal tripeptide from a polypeptide.</text>
        <dbReference type="EC" id="3.4.14.10"/>
    </reaction>
</comment>
<dbReference type="InterPro" id="IPR015366">
    <property type="entry name" value="S53_propep"/>
</dbReference>
<evidence type="ECO:0000256" key="5">
    <source>
        <dbReference type="ARBA" id="ARBA00022670"/>
    </source>
</evidence>
<keyword evidence="13" id="KW-0732">Signal</keyword>
<comment type="cofactor">
    <cofactor evidence="11">
        <name>Ca(2+)</name>
        <dbReference type="ChEBI" id="CHEBI:29108"/>
    </cofactor>
    <text evidence="11">Binds 1 Ca(2+) ion per subunit.</text>
</comment>
<organism evidence="15 16">
    <name type="scientific">Schizothecium vesticola</name>
    <dbReference type="NCBI Taxonomy" id="314040"/>
    <lineage>
        <taxon>Eukaryota</taxon>
        <taxon>Fungi</taxon>
        <taxon>Dikarya</taxon>
        <taxon>Ascomycota</taxon>
        <taxon>Pezizomycotina</taxon>
        <taxon>Sordariomycetes</taxon>
        <taxon>Sordariomycetidae</taxon>
        <taxon>Sordariales</taxon>
        <taxon>Schizotheciaceae</taxon>
        <taxon>Schizothecium</taxon>
    </lineage>
</organism>
<feature type="compositionally biased region" description="Low complexity" evidence="12">
    <location>
        <begin position="463"/>
        <end position="473"/>
    </location>
</feature>
<dbReference type="InterPro" id="IPR023828">
    <property type="entry name" value="Peptidase_S8_Ser-AS"/>
</dbReference>
<sequence length="649" mass="69747">MATVYLLLLSAQVLASHTANSHLVQKRQFTAEAAKHWIRGDEAHAHSSVVVHIALAQRNLGSAVAALMSVSDPESPEYGRHWVPEQVAAYFSPSPEGVRNVRRWLNDSGIPPHRVSCAASGGYLEVKSTAAEASRLLGTRFYHFIRRSTGERRIASDEHHVPRSLLPAIDYITTEGGGSTTKATPKRHAPRPRTRSVPSMLVGRQNDGGAKVNCSVYTAPVCLREAYGIPHASPGSVHPNNSFGMYQIAWATWLPEDLDLFYRTFQPSLVGRRPLVEPVNGGYMQTDIQISPFNLEPNLNFQYAIALTNPQPIINVQVGDMYGGNINNMLAAFDKYYCGSIDPSIDPVYPNSQPGGWNSSADCGIIRPPKVLSITYGDSEANFPRKYLERQCLEFLKLGLMGITVVAASGDYGPASGFSPGTCIDPSTGATNATTGLFSPTFPASCPWLTSVGGTMKTTQRASGTTGNSTTGGKRPPRPLPTNETAWSHPSGSGPSSGGGFSRIFPSPAYQSRSVTSYFSAEQSHLRTVKGLHSPSGRGFPDVSALAYSYLAAMHGRIITASGTSASAPVVAAVVSMLNNERLNMGKETLGFINPVLYRHKHAMNDVVTGGMGGCGVAEAYRAVEGWDPVTGLGSLDYDRWREVFLGLP</sequence>
<feature type="chain" id="PRO_5041265652" description="tripeptidyl-peptidase II" evidence="13">
    <location>
        <begin position="16"/>
        <end position="649"/>
    </location>
</feature>
<keyword evidence="5" id="KW-0645">Protease</keyword>
<keyword evidence="7" id="KW-0378">Hydrolase</keyword>
<dbReference type="PROSITE" id="PS51695">
    <property type="entry name" value="SEDOLISIN"/>
    <property type="match status" value="1"/>
</dbReference>
<name>A0AA40K9Q6_9PEZI</name>
<feature type="binding site" evidence="11">
    <location>
        <position position="607"/>
    </location>
    <ligand>
        <name>Ca(2+)</name>
        <dbReference type="ChEBI" id="CHEBI:29108"/>
    </ligand>
</feature>
<feature type="binding site" evidence="11">
    <location>
        <position position="606"/>
    </location>
    <ligand>
        <name>Ca(2+)</name>
        <dbReference type="ChEBI" id="CHEBI:29108"/>
    </ligand>
</feature>
<evidence type="ECO:0000313" key="15">
    <source>
        <dbReference type="EMBL" id="KAK0751259.1"/>
    </source>
</evidence>
<dbReference type="InterPro" id="IPR050819">
    <property type="entry name" value="Tripeptidyl-peptidase_I"/>
</dbReference>
<dbReference type="GO" id="GO:0004252">
    <property type="term" value="F:serine-type endopeptidase activity"/>
    <property type="evidence" value="ECO:0007669"/>
    <property type="project" value="InterPro"/>
</dbReference>
<dbReference type="AlphaFoldDB" id="A0AA40K9Q6"/>
<keyword evidence="6 11" id="KW-0479">Metal-binding</keyword>
<evidence type="ECO:0000256" key="8">
    <source>
        <dbReference type="ARBA" id="ARBA00022825"/>
    </source>
</evidence>
<dbReference type="PANTHER" id="PTHR14218">
    <property type="entry name" value="PROTEASE S8 TRIPEPTIDYL PEPTIDASE I CLN2"/>
    <property type="match status" value="1"/>
</dbReference>
<evidence type="ECO:0000256" key="7">
    <source>
        <dbReference type="ARBA" id="ARBA00022801"/>
    </source>
</evidence>
<feature type="domain" description="Peptidase S53" evidence="14">
    <location>
        <begin position="217"/>
        <end position="648"/>
    </location>
</feature>
<dbReference type="Proteomes" id="UP001172155">
    <property type="component" value="Unassembled WGS sequence"/>
</dbReference>
<evidence type="ECO:0000256" key="9">
    <source>
        <dbReference type="ARBA" id="ARBA00022837"/>
    </source>
</evidence>
<dbReference type="PROSITE" id="PS00138">
    <property type="entry name" value="SUBTILASE_SER"/>
    <property type="match status" value="1"/>
</dbReference>
<evidence type="ECO:0000256" key="1">
    <source>
        <dbReference type="ARBA" id="ARBA00001910"/>
    </source>
</evidence>
<comment type="caution">
    <text evidence="15">The sequence shown here is derived from an EMBL/GenBank/DDBJ whole genome shotgun (WGS) entry which is preliminary data.</text>
</comment>
<feature type="compositionally biased region" description="Basic residues" evidence="12">
    <location>
        <begin position="184"/>
        <end position="194"/>
    </location>
</feature>
<dbReference type="GO" id="GO:0005576">
    <property type="term" value="C:extracellular region"/>
    <property type="evidence" value="ECO:0007669"/>
    <property type="project" value="UniProtKB-SubCell"/>
</dbReference>
<evidence type="ECO:0000256" key="12">
    <source>
        <dbReference type="SAM" id="MobiDB-lite"/>
    </source>
</evidence>
<dbReference type="InterPro" id="IPR030400">
    <property type="entry name" value="Sedolisin_dom"/>
</dbReference>
<comment type="function">
    <text evidence="2">Secreted tripeptidyl-peptidase which degrades proteins at acidic pHs and is involved in virulence.</text>
</comment>
<feature type="binding site" evidence="11">
    <location>
        <position position="628"/>
    </location>
    <ligand>
        <name>Ca(2+)</name>
        <dbReference type="ChEBI" id="CHEBI:29108"/>
    </ligand>
</feature>